<evidence type="ECO:0000313" key="2">
    <source>
        <dbReference type="EMBL" id="SEH02570.1"/>
    </source>
</evidence>
<evidence type="ECO:0000256" key="1">
    <source>
        <dbReference type="SAM" id="MobiDB-lite"/>
    </source>
</evidence>
<feature type="compositionally biased region" description="Basic and acidic residues" evidence="1">
    <location>
        <begin position="1"/>
        <end position="15"/>
    </location>
</feature>
<proteinExistence type="predicted"/>
<gene>
    <name evidence="2" type="ORF">SAMN05444920_127109</name>
</gene>
<sequence length="121" mass="12533">MGGTDGGHDADDHSAGTHGAGHHIDFHHNDIGKAVGVEHHYTYPPPPGQIVEGDVPQCPPGFQRREQRLSGLLGDLAPASGQGQGWEKGETGDRHCGAVVSGALGGTPRGGQNHAGRLLRK</sequence>
<feature type="compositionally biased region" description="Basic and acidic residues" evidence="1">
    <location>
        <begin position="87"/>
        <end position="96"/>
    </location>
</feature>
<accession>A0A1H6EXG6</accession>
<dbReference type="AlphaFoldDB" id="A0A1H6EXG6"/>
<feature type="region of interest" description="Disordered" evidence="1">
    <location>
        <begin position="1"/>
        <end position="28"/>
    </location>
</feature>
<evidence type="ECO:0000313" key="3">
    <source>
        <dbReference type="Proteomes" id="UP000236732"/>
    </source>
</evidence>
<name>A0A1H6EXG6_9ACTN</name>
<protein>
    <submittedName>
        <fullName evidence="2">Uncharacterized protein</fullName>
    </submittedName>
</protein>
<dbReference type="Proteomes" id="UP000236732">
    <property type="component" value="Unassembled WGS sequence"/>
</dbReference>
<keyword evidence="3" id="KW-1185">Reference proteome</keyword>
<dbReference type="RefSeq" id="WP_103963598.1">
    <property type="nucleotide sequence ID" value="NZ_FNVT01000027.1"/>
</dbReference>
<feature type="region of interest" description="Disordered" evidence="1">
    <location>
        <begin position="74"/>
        <end position="121"/>
    </location>
</feature>
<dbReference type="EMBL" id="FNVT01000027">
    <property type="protein sequence ID" value="SEH02570.1"/>
    <property type="molecule type" value="Genomic_DNA"/>
</dbReference>
<reference evidence="2 3" key="1">
    <citation type="submission" date="2016-10" db="EMBL/GenBank/DDBJ databases">
        <authorList>
            <person name="de Groot N.N."/>
        </authorList>
    </citation>
    <scope>NUCLEOTIDE SEQUENCE [LARGE SCALE GENOMIC DNA]</scope>
    <source>
        <strain evidence="2 3">CGMCC 4.7037</strain>
    </source>
</reference>
<organism evidence="2 3">
    <name type="scientific">Nonomuraea solani</name>
    <dbReference type="NCBI Taxonomy" id="1144553"/>
    <lineage>
        <taxon>Bacteria</taxon>
        <taxon>Bacillati</taxon>
        <taxon>Actinomycetota</taxon>
        <taxon>Actinomycetes</taxon>
        <taxon>Streptosporangiales</taxon>
        <taxon>Streptosporangiaceae</taxon>
        <taxon>Nonomuraea</taxon>
    </lineage>
</organism>